<reference evidence="1 2" key="1">
    <citation type="submission" date="2016-11" db="EMBL/GenBank/DDBJ databases">
        <authorList>
            <person name="Jaros S."/>
            <person name="Januszkiewicz K."/>
            <person name="Wedrychowicz H."/>
        </authorList>
    </citation>
    <scope>NUCLEOTIDE SEQUENCE [LARGE SCALE GENOMIC DNA]</scope>
    <source>
        <strain evidence="1 2">GAS138</strain>
    </source>
</reference>
<gene>
    <name evidence="1" type="ORF">SAMN05443248_2922</name>
</gene>
<dbReference type="OrthoDB" id="7313936at2"/>
<dbReference type="SUPFAM" id="SSF52540">
    <property type="entry name" value="P-loop containing nucleoside triphosphate hydrolases"/>
    <property type="match status" value="1"/>
</dbReference>
<protein>
    <submittedName>
        <fullName evidence="1">Uncharacterized protein</fullName>
    </submittedName>
</protein>
<dbReference type="RefSeq" id="WP_079601850.1">
    <property type="nucleotide sequence ID" value="NZ_LT670817.1"/>
</dbReference>
<dbReference type="Gene3D" id="3.40.50.300">
    <property type="entry name" value="P-loop containing nucleotide triphosphate hydrolases"/>
    <property type="match status" value="1"/>
</dbReference>
<accession>A0A1M5NBG5</accession>
<sequence length="654" mass="71217">MTDLIGMHERYALVPPQTFVDRLTDQWTTAYGNVPSVPLQKLWATMANTYQEAILATATGVKSLWRILWPPTGSGKTLGAKVYAALQAEQNATTAGLREPIGILIVTRLIAQADEMVAAINALAGRQVAVADHTEHRASAEQLNESDVVVITHQAYVNATQTLTSTRDGKWRRLTNWKAGPRLLTIIDEALCNVIEESQVKVDRLGQAIGFIPHDLRASHVAEVEALEKLYEALGHHEGVSAGFGGGACMAWGPEGSSSVKSVDLSALRAAMLKLPYDAYIGKADANERKRIATQINKTLAAAAAVLDQYAYFALKGKEPTLNSSALLVPLDAPGPVVLDATAREDFIYKLMEDRAAIIPTPCGVRNYGSVTLNVAWTRAGVGKGTMVEHAKTRFPRLIQDLTQHLGPERKVFFCVHKSVEHELPDACELPFAKVAKAHWGAVDGSNAYADCDVAVIFGLPFRDAVTWPTNVFFALQGVQGDDWLDNPTWNGHVNLREHMMRRQLSASIIQAINRICCRHVTDDRGGCPPADVFIVLPSGERGEDILAAIRREMPGINVVDWPFDPDGPKARRRGAGTPHGRLLTYMENRAPGRTSMQVIARELGLKQSAKKDLQKNLRSENHPTTLALKAIGVTYEATTGKGRGGSSYLVKAA</sequence>
<dbReference type="Proteomes" id="UP000189796">
    <property type="component" value="Chromosome I"/>
</dbReference>
<dbReference type="EMBL" id="LT670817">
    <property type="protein sequence ID" value="SHG86956.1"/>
    <property type="molecule type" value="Genomic_DNA"/>
</dbReference>
<dbReference type="InterPro" id="IPR027417">
    <property type="entry name" value="P-loop_NTPase"/>
</dbReference>
<evidence type="ECO:0000313" key="1">
    <source>
        <dbReference type="EMBL" id="SHG86956.1"/>
    </source>
</evidence>
<organism evidence="1 2">
    <name type="scientific">Bradyrhizobium erythrophlei</name>
    <dbReference type="NCBI Taxonomy" id="1437360"/>
    <lineage>
        <taxon>Bacteria</taxon>
        <taxon>Pseudomonadati</taxon>
        <taxon>Pseudomonadota</taxon>
        <taxon>Alphaproteobacteria</taxon>
        <taxon>Hyphomicrobiales</taxon>
        <taxon>Nitrobacteraceae</taxon>
        <taxon>Bradyrhizobium</taxon>
    </lineage>
</organism>
<proteinExistence type="predicted"/>
<name>A0A1M5NBG5_9BRAD</name>
<evidence type="ECO:0000313" key="2">
    <source>
        <dbReference type="Proteomes" id="UP000189796"/>
    </source>
</evidence>
<dbReference type="AlphaFoldDB" id="A0A1M5NBG5"/>